<dbReference type="GO" id="GO:0016020">
    <property type="term" value="C:membrane"/>
    <property type="evidence" value="ECO:0007669"/>
    <property type="project" value="UniProtKB-SubCell"/>
</dbReference>
<organism evidence="7 8">
    <name type="scientific">Magallana gigas</name>
    <name type="common">Pacific oyster</name>
    <name type="synonym">Crassostrea gigas</name>
    <dbReference type="NCBI Taxonomy" id="29159"/>
    <lineage>
        <taxon>Eukaryota</taxon>
        <taxon>Metazoa</taxon>
        <taxon>Spiralia</taxon>
        <taxon>Lophotrochozoa</taxon>
        <taxon>Mollusca</taxon>
        <taxon>Bivalvia</taxon>
        <taxon>Autobranchia</taxon>
        <taxon>Pteriomorphia</taxon>
        <taxon>Ostreida</taxon>
        <taxon>Ostreoidea</taxon>
        <taxon>Ostreidae</taxon>
        <taxon>Magallana</taxon>
    </lineage>
</organism>
<proteinExistence type="predicted"/>
<feature type="transmembrane region" description="Helical" evidence="6">
    <location>
        <begin position="113"/>
        <end position="132"/>
    </location>
</feature>
<reference evidence="7" key="1">
    <citation type="submission" date="2022-08" db="UniProtKB">
        <authorList>
            <consortium name="EnsemblMetazoa"/>
        </authorList>
    </citation>
    <scope>IDENTIFICATION</scope>
    <source>
        <strain evidence="7">05x7-T-G4-1.051#20</strain>
    </source>
</reference>
<evidence type="ECO:0000256" key="6">
    <source>
        <dbReference type="SAM" id="Phobius"/>
    </source>
</evidence>
<keyword evidence="4 6" id="KW-0472">Membrane</keyword>
<evidence type="ECO:0000313" key="8">
    <source>
        <dbReference type="Proteomes" id="UP000005408"/>
    </source>
</evidence>
<evidence type="ECO:0000256" key="5">
    <source>
        <dbReference type="SAM" id="MobiDB-lite"/>
    </source>
</evidence>
<comment type="subcellular location">
    <subcellularLocation>
        <location evidence="1">Membrane</location>
        <topology evidence="1">Multi-pass membrane protein</topology>
    </subcellularLocation>
</comment>
<feature type="transmembrane region" description="Helical" evidence="6">
    <location>
        <begin position="290"/>
        <end position="308"/>
    </location>
</feature>
<evidence type="ECO:0000256" key="3">
    <source>
        <dbReference type="ARBA" id="ARBA00022989"/>
    </source>
</evidence>
<feature type="compositionally biased region" description="Polar residues" evidence="5">
    <location>
        <begin position="436"/>
        <end position="485"/>
    </location>
</feature>
<keyword evidence="3 6" id="KW-1133">Transmembrane helix</keyword>
<evidence type="ECO:0000313" key="7">
    <source>
        <dbReference type="EnsemblMetazoa" id="G27356.5:cds"/>
    </source>
</evidence>
<sequence length="510" mass="58695">MDFLHQWRHWIRPFIISLYFVLLIIALPLCVVELHQNGAARHVEAWFTGGIFVMMAIPISLWGILQHLVNYTQPNLQRHIIRILWMVPIYAINAWFALRFPSASIYLDTLRECYEAYVIYNFMAYLLNYLWIEHPNLEVTLRNKEQVKHICPFCCFPPWQMKYSFIDRCKHGALQYTIVRPVTTCIALICQLNDAYHEGDFDFKSAWSYLTIINNISQIWAMYCLVLFYKAMKEELAPIKPIPKFLCVKFVVFFSFWQSVLIAILVKLNWIPQGGAWDFYDSIQQVATGLQDFLICIEMFLAAIAHYFSFSHKPYIRSDNEDVNCFASFLMMWDVSDMRDDVIEHVKVIGKTVKKTISKPQIRNENERTPLLAGGDSRSDSRVDLMGSQSSADWDAASLENSERPFPPVTETTASMNNYVVLEDEESDQEVERTHTQTGNKHSQVMDPGSNNQEVMKTDTHTGSQTEAQNTGQATNSGGSVQTNTIEQVTVADVHVQDTEHSAVHHTETS</sequence>
<feature type="region of interest" description="Disordered" evidence="5">
    <location>
        <begin position="357"/>
        <end position="485"/>
    </location>
</feature>
<feature type="transmembrane region" description="Helical" evidence="6">
    <location>
        <begin position="250"/>
        <end position="270"/>
    </location>
</feature>
<dbReference type="Proteomes" id="UP000005408">
    <property type="component" value="Unassembled WGS sequence"/>
</dbReference>
<feature type="transmembrane region" description="Helical" evidence="6">
    <location>
        <begin position="206"/>
        <end position="229"/>
    </location>
</feature>
<dbReference type="AlphaFoldDB" id="A0A8W8LBR7"/>
<dbReference type="EnsemblMetazoa" id="G27356.5">
    <property type="protein sequence ID" value="G27356.5:cds"/>
    <property type="gene ID" value="G27356"/>
</dbReference>
<name>A0A8W8LBR7_MAGGI</name>
<dbReference type="InterPro" id="IPR005178">
    <property type="entry name" value="Ostalpha/TMEM184C"/>
</dbReference>
<feature type="transmembrane region" description="Helical" evidence="6">
    <location>
        <begin position="14"/>
        <end position="34"/>
    </location>
</feature>
<feature type="transmembrane region" description="Helical" evidence="6">
    <location>
        <begin position="46"/>
        <end position="68"/>
    </location>
</feature>
<evidence type="ECO:0000256" key="2">
    <source>
        <dbReference type="ARBA" id="ARBA00022692"/>
    </source>
</evidence>
<keyword evidence="8" id="KW-1185">Reference proteome</keyword>
<keyword evidence="2 6" id="KW-0812">Transmembrane</keyword>
<protein>
    <recommendedName>
        <fullName evidence="9">Transmembrane protein 184C</fullName>
    </recommendedName>
</protein>
<evidence type="ECO:0000256" key="4">
    <source>
        <dbReference type="ARBA" id="ARBA00023136"/>
    </source>
</evidence>
<dbReference type="SMART" id="SM01417">
    <property type="entry name" value="Solute_trans_a"/>
    <property type="match status" value="1"/>
</dbReference>
<accession>A0A8W8LBR7</accession>
<dbReference type="PANTHER" id="PTHR23423">
    <property type="entry name" value="ORGANIC SOLUTE TRANSPORTER-RELATED"/>
    <property type="match status" value="1"/>
</dbReference>
<dbReference type="Pfam" id="PF03619">
    <property type="entry name" value="Solute_trans_a"/>
    <property type="match status" value="1"/>
</dbReference>
<dbReference type="OMA" id="QWRRWIR"/>
<evidence type="ECO:0000256" key="1">
    <source>
        <dbReference type="ARBA" id="ARBA00004141"/>
    </source>
</evidence>
<feature type="transmembrane region" description="Helical" evidence="6">
    <location>
        <begin position="80"/>
        <end position="101"/>
    </location>
</feature>
<evidence type="ECO:0008006" key="9">
    <source>
        <dbReference type="Google" id="ProtNLM"/>
    </source>
</evidence>